<evidence type="ECO:0000256" key="8">
    <source>
        <dbReference type="ARBA" id="ARBA00022982"/>
    </source>
</evidence>
<dbReference type="EMBL" id="GEEE01018538">
    <property type="protein sequence ID" value="JAP44687.1"/>
    <property type="molecule type" value="Transcribed_RNA"/>
</dbReference>
<keyword evidence="11" id="KW-0830">Ubiquinone</keyword>
<dbReference type="GO" id="GO:0022904">
    <property type="term" value="P:respiratory electron transport chain"/>
    <property type="evidence" value="ECO:0007669"/>
    <property type="project" value="InterPro"/>
</dbReference>
<keyword evidence="7" id="KW-0999">Mitochondrion inner membrane</keyword>
<keyword evidence="9" id="KW-0496">Mitochondrion</keyword>
<name>A0A0X3P4E6_SCHSO</name>
<keyword evidence="5" id="KW-0813">Transport</keyword>
<organism evidence="11">
    <name type="scientific">Schistocephalus solidus</name>
    <name type="common">Tapeworm</name>
    <dbReference type="NCBI Taxonomy" id="70667"/>
    <lineage>
        <taxon>Eukaryota</taxon>
        <taxon>Metazoa</taxon>
        <taxon>Spiralia</taxon>
        <taxon>Lophotrochozoa</taxon>
        <taxon>Platyhelminthes</taxon>
        <taxon>Cestoda</taxon>
        <taxon>Eucestoda</taxon>
        <taxon>Diphyllobothriidea</taxon>
        <taxon>Diphyllobothriidae</taxon>
        <taxon>Schistocephalus</taxon>
    </lineage>
</organism>
<reference evidence="11" key="1">
    <citation type="submission" date="2016-01" db="EMBL/GenBank/DDBJ databases">
        <title>Reference transcriptome for the parasite Schistocephalus solidus: insights into the molecular evolution of parasitism.</title>
        <authorList>
            <person name="Hebert F.O."/>
            <person name="Grambauer S."/>
            <person name="Barber I."/>
            <person name="Landry C.R."/>
            <person name="Aubin-Horth N."/>
        </authorList>
    </citation>
    <scope>NUCLEOTIDE SEQUENCE</scope>
</reference>
<keyword evidence="8" id="KW-0249">Electron transport</keyword>
<dbReference type="PANTHER" id="PTHR12653:SF0">
    <property type="entry name" value="NADH DEHYDROGENASE [UBIQUINONE] 1 ALPHA SUBCOMPLEX SUBUNIT 5"/>
    <property type="match status" value="1"/>
</dbReference>
<evidence type="ECO:0000256" key="9">
    <source>
        <dbReference type="ARBA" id="ARBA00023128"/>
    </source>
</evidence>
<accession>A0A0X3P4E6</accession>
<evidence type="ECO:0000313" key="11">
    <source>
        <dbReference type="EMBL" id="JAP44687.1"/>
    </source>
</evidence>
<comment type="function">
    <text evidence="1">Accessory subunit of the mitochondrial membrane respiratory chain NADH dehydrogenase (Complex I), that is believed not to be involved in catalysis. Complex I functions in the transfer of electrons from NADH to the respiratory chain. The immediate electron acceptor for the enzyme is believed to be ubiquinone.</text>
</comment>
<comment type="subcellular location">
    <subcellularLocation>
        <location evidence="2">Mitochondrion inner membrane</location>
        <topology evidence="2">Peripheral membrane protein</topology>
        <orientation evidence="2">Matrix side</orientation>
    </subcellularLocation>
</comment>
<keyword evidence="6" id="KW-0679">Respiratory chain</keyword>
<evidence type="ECO:0000256" key="10">
    <source>
        <dbReference type="ARBA" id="ARBA00023136"/>
    </source>
</evidence>
<dbReference type="InterPro" id="IPR006806">
    <property type="entry name" value="NDUFA5"/>
</dbReference>
<evidence type="ECO:0000256" key="4">
    <source>
        <dbReference type="ARBA" id="ARBA00011533"/>
    </source>
</evidence>
<evidence type="ECO:0000256" key="3">
    <source>
        <dbReference type="ARBA" id="ARBA00010261"/>
    </source>
</evidence>
<dbReference type="GO" id="GO:0005743">
    <property type="term" value="C:mitochondrial inner membrane"/>
    <property type="evidence" value="ECO:0007669"/>
    <property type="project" value="UniProtKB-SubCell"/>
</dbReference>
<evidence type="ECO:0000256" key="6">
    <source>
        <dbReference type="ARBA" id="ARBA00022660"/>
    </source>
</evidence>
<evidence type="ECO:0000256" key="1">
    <source>
        <dbReference type="ARBA" id="ARBA00003195"/>
    </source>
</evidence>
<evidence type="ECO:0000256" key="2">
    <source>
        <dbReference type="ARBA" id="ARBA00004443"/>
    </source>
</evidence>
<proteinExistence type="inferred from homology"/>
<evidence type="ECO:0000256" key="7">
    <source>
        <dbReference type="ARBA" id="ARBA00022792"/>
    </source>
</evidence>
<dbReference type="PANTHER" id="PTHR12653">
    <property type="entry name" value="NADH-UBIQUINONE OXIDOREDUCTASE 13 KD-B SUBUNIT"/>
    <property type="match status" value="1"/>
</dbReference>
<evidence type="ECO:0000256" key="5">
    <source>
        <dbReference type="ARBA" id="ARBA00022448"/>
    </source>
</evidence>
<sequence>MQALKKTTNLTGLAVAKAPHKSLKAIYSRILAVLQTMPSTASYRTHTEKLVTERLKMVETTPNISDLETKIDCGQIEEVIVQANREYELAKNMLKWKPWEPLVSEPPANQWKWPI</sequence>
<comment type="subunit">
    <text evidence="4">Complex I is composed of 45 different subunits.</text>
</comment>
<gene>
    <name evidence="11" type="primary">NDUA5</name>
    <name evidence="11" type="ORF">TR129694</name>
</gene>
<keyword evidence="10" id="KW-0472">Membrane</keyword>
<dbReference type="Pfam" id="PF04716">
    <property type="entry name" value="ETC_C1_NDUFA5"/>
    <property type="match status" value="1"/>
</dbReference>
<dbReference type="AlphaFoldDB" id="A0A0X3P4E6"/>
<protein>
    <submittedName>
        <fullName evidence="11">NADH dehydrogenase [ubiquinone] 1 alpha subcomplex subunit 5</fullName>
    </submittedName>
</protein>
<comment type="similarity">
    <text evidence="3">Belongs to the complex I NDUFA5 subunit family.</text>
</comment>